<proteinExistence type="predicted"/>
<sequence>FRMTGNISVTYVKLFGMLFSGKIPFREARPVSPIGIVSIFQQSVSIETISFL</sequence>
<gene>
    <name evidence="1" type="ORF">S06H3_61658</name>
</gene>
<feature type="non-terminal residue" evidence="1">
    <location>
        <position position="1"/>
    </location>
</feature>
<evidence type="ECO:0000313" key="1">
    <source>
        <dbReference type="EMBL" id="GAI54399.1"/>
    </source>
</evidence>
<name>X1RFL9_9ZZZZ</name>
<organism evidence="1">
    <name type="scientific">marine sediment metagenome</name>
    <dbReference type="NCBI Taxonomy" id="412755"/>
    <lineage>
        <taxon>unclassified sequences</taxon>
        <taxon>metagenomes</taxon>
        <taxon>ecological metagenomes</taxon>
    </lineage>
</organism>
<comment type="caution">
    <text evidence="1">The sequence shown here is derived from an EMBL/GenBank/DDBJ whole genome shotgun (WGS) entry which is preliminary data.</text>
</comment>
<dbReference type="EMBL" id="BARV01040478">
    <property type="protein sequence ID" value="GAI54399.1"/>
    <property type="molecule type" value="Genomic_DNA"/>
</dbReference>
<accession>X1RFL9</accession>
<reference evidence="1" key="1">
    <citation type="journal article" date="2014" name="Front. Microbiol.">
        <title>High frequency of phylogenetically diverse reductive dehalogenase-homologous genes in deep subseafloor sedimentary metagenomes.</title>
        <authorList>
            <person name="Kawai M."/>
            <person name="Futagami T."/>
            <person name="Toyoda A."/>
            <person name="Takaki Y."/>
            <person name="Nishi S."/>
            <person name="Hori S."/>
            <person name="Arai W."/>
            <person name="Tsubouchi T."/>
            <person name="Morono Y."/>
            <person name="Uchiyama I."/>
            <person name="Ito T."/>
            <person name="Fujiyama A."/>
            <person name="Inagaki F."/>
            <person name="Takami H."/>
        </authorList>
    </citation>
    <scope>NUCLEOTIDE SEQUENCE</scope>
    <source>
        <strain evidence="1">Expedition CK06-06</strain>
    </source>
</reference>
<protein>
    <submittedName>
        <fullName evidence="1">Uncharacterized protein</fullName>
    </submittedName>
</protein>
<dbReference type="AlphaFoldDB" id="X1RFL9"/>